<feature type="region of interest" description="Disordered" evidence="1">
    <location>
        <begin position="45"/>
        <end position="72"/>
    </location>
</feature>
<sequence>MGERMKLLFTLTHDGPQDWTLALYREDTDELLFALTGFAARRRHDTPHRACARPCTSRPLSTQRPRPPRSRA</sequence>
<proteinExistence type="predicted"/>
<reference evidence="3" key="1">
    <citation type="submission" date="2016-10" db="EMBL/GenBank/DDBJ databases">
        <authorList>
            <person name="Varghese N."/>
        </authorList>
    </citation>
    <scope>NUCLEOTIDE SEQUENCE [LARGE SCALE GENOMIC DNA]</scope>
    <source>
        <strain evidence="3">DSM 45096 / BCRC 16803 / CGMCC 4.1857 / CIP 109030 / JCM 12277 / KCTC 19219 / NBRC 100920 / 33214</strain>
    </source>
</reference>
<gene>
    <name evidence="2" type="ORF">SAMN05414137_120101</name>
</gene>
<dbReference type="EMBL" id="FOAZ01000020">
    <property type="protein sequence ID" value="SEM19757.1"/>
    <property type="molecule type" value="Genomic_DNA"/>
</dbReference>
<protein>
    <submittedName>
        <fullName evidence="2">Uncharacterized protein</fullName>
    </submittedName>
</protein>
<name>A0A1H7WFV9_STRJI</name>
<evidence type="ECO:0000313" key="2">
    <source>
        <dbReference type="EMBL" id="SEM19757.1"/>
    </source>
</evidence>
<dbReference type="Proteomes" id="UP000183015">
    <property type="component" value="Unassembled WGS sequence"/>
</dbReference>
<evidence type="ECO:0000256" key="1">
    <source>
        <dbReference type="SAM" id="MobiDB-lite"/>
    </source>
</evidence>
<evidence type="ECO:0000313" key="3">
    <source>
        <dbReference type="Proteomes" id="UP000183015"/>
    </source>
</evidence>
<dbReference type="AlphaFoldDB" id="A0A1H7WFV9"/>
<keyword evidence="3" id="KW-1185">Reference proteome</keyword>
<organism evidence="2 3">
    <name type="scientific">Streptacidiphilus jiangxiensis</name>
    <dbReference type="NCBI Taxonomy" id="235985"/>
    <lineage>
        <taxon>Bacteria</taxon>
        <taxon>Bacillati</taxon>
        <taxon>Actinomycetota</taxon>
        <taxon>Actinomycetes</taxon>
        <taxon>Kitasatosporales</taxon>
        <taxon>Streptomycetaceae</taxon>
        <taxon>Streptacidiphilus</taxon>
    </lineage>
</organism>
<accession>A0A1H7WFV9</accession>